<feature type="domain" description="FAD-binding" evidence="6">
    <location>
        <begin position="83"/>
        <end position="429"/>
    </location>
</feature>
<dbReference type="PANTHER" id="PTHR43004:SF20">
    <property type="entry name" value="2-MONOOXYGENASE, PUTATIVE (AFU_ORTHOLOGUE AFUA_1G13660)-RELATED"/>
    <property type="match status" value="1"/>
</dbReference>
<evidence type="ECO:0000313" key="8">
    <source>
        <dbReference type="EMBL" id="KAL1623270.1"/>
    </source>
</evidence>
<dbReference type="Proteomes" id="UP001521116">
    <property type="component" value="Unassembled WGS sequence"/>
</dbReference>
<dbReference type="SUPFAM" id="SSF51905">
    <property type="entry name" value="FAD/NAD(P)-binding domain"/>
    <property type="match status" value="1"/>
</dbReference>
<dbReference type="InterPro" id="IPR036188">
    <property type="entry name" value="FAD/NAD-bd_sf"/>
</dbReference>
<evidence type="ECO:0000256" key="4">
    <source>
        <dbReference type="ARBA" id="ARBA00023002"/>
    </source>
</evidence>
<keyword evidence="4" id="KW-0560">Oxidoreductase</keyword>
<dbReference type="InterPro" id="IPR050641">
    <property type="entry name" value="RIFMO-like"/>
</dbReference>
<dbReference type="PRINTS" id="PR00420">
    <property type="entry name" value="RNGMNOXGNASE"/>
</dbReference>
<organism evidence="8 9">
    <name type="scientific">Neofusicoccum ribis</name>
    <dbReference type="NCBI Taxonomy" id="45134"/>
    <lineage>
        <taxon>Eukaryota</taxon>
        <taxon>Fungi</taxon>
        <taxon>Dikarya</taxon>
        <taxon>Ascomycota</taxon>
        <taxon>Pezizomycotina</taxon>
        <taxon>Dothideomycetes</taxon>
        <taxon>Dothideomycetes incertae sedis</taxon>
        <taxon>Botryosphaeriales</taxon>
        <taxon>Botryosphaeriaceae</taxon>
        <taxon>Neofusicoccum</taxon>
    </lineage>
</organism>
<dbReference type="SUPFAM" id="SSF52833">
    <property type="entry name" value="Thioredoxin-like"/>
    <property type="match status" value="1"/>
</dbReference>
<dbReference type="Gene3D" id="3.30.9.10">
    <property type="entry name" value="D-Amino Acid Oxidase, subunit A, domain 2"/>
    <property type="match status" value="1"/>
</dbReference>
<dbReference type="Gene3D" id="3.40.30.20">
    <property type="match status" value="1"/>
</dbReference>
<dbReference type="Pfam" id="PF01494">
    <property type="entry name" value="FAD_binding_3"/>
    <property type="match status" value="1"/>
</dbReference>
<dbReference type="InterPro" id="IPR036249">
    <property type="entry name" value="Thioredoxin-like_sf"/>
</dbReference>
<reference evidence="8 9" key="1">
    <citation type="submission" date="2024-02" db="EMBL/GenBank/DDBJ databases">
        <title>De novo assembly and annotation of 12 fungi associated with fruit tree decline syndrome in Ontario, Canada.</title>
        <authorList>
            <person name="Sulman M."/>
            <person name="Ellouze W."/>
            <person name="Ilyukhin E."/>
        </authorList>
    </citation>
    <scope>NUCLEOTIDE SEQUENCE [LARGE SCALE GENOMIC DNA]</scope>
    <source>
        <strain evidence="8 9">M1-105</strain>
    </source>
</reference>
<dbReference type="SUPFAM" id="SSF54373">
    <property type="entry name" value="FAD-linked reductases, C-terminal domain"/>
    <property type="match status" value="1"/>
</dbReference>
<comment type="similarity">
    <text evidence="1">Belongs to the PheA/TfdB FAD monooxygenase family.</text>
</comment>
<dbReference type="PANTHER" id="PTHR43004">
    <property type="entry name" value="TRK SYSTEM POTASSIUM UPTAKE PROTEIN"/>
    <property type="match status" value="1"/>
</dbReference>
<dbReference type="InterPro" id="IPR002938">
    <property type="entry name" value="FAD-bd"/>
</dbReference>
<evidence type="ECO:0000259" key="6">
    <source>
        <dbReference type="Pfam" id="PF01494"/>
    </source>
</evidence>
<keyword evidence="3" id="KW-0274">FAD</keyword>
<accession>A0ABR3SLR7</accession>
<dbReference type="InterPro" id="IPR012941">
    <property type="entry name" value="Phe_hydrox_C_dim_dom"/>
</dbReference>
<evidence type="ECO:0000259" key="7">
    <source>
        <dbReference type="Pfam" id="PF07976"/>
    </source>
</evidence>
<sequence length="752" mass="83492">MAKSISPYTWERGFREPSTGTPWQWDPEPDAENDAYVSPPSKELVTSTVHNHLGINVLRTWPTFYDGTNSPHGTPEWWKPASEVDVLICGAGPSGLEVALSLVRQGVSFRIIDKAEGPLAAGRADGVQPRFLEILNTWGLAKEVHEEGPIIERTAIYKDGEKLSYNRSHQSDSRYRGLHVITQGQVERIFIRDLLRHKILVERNKTLQEYTINNGSDHPVCATLINEQTGVKENVRAKFLVGSDGAASKIRKSLNIPFEGMTTNIYWGIMDCVFESDYPHAWTFGSVINSKHGGCVIIPREEGYIRFVGFRWVAKDPAFAEAGGRVDVHSITPDEVLEQANRIFSPYKLKFAAPLSWFAIWKNLRVHLVGDAAHVHSVMGAFGLNASIMDASNLAWKMGLVAQNKAKLESLMPTYSPERHDHACRIIEASGEYLRFVCATDLEIADVRNMGEASSTTPNGTKKVDEARDATNGTENKTESQRQKDVGFLASFFGRNGQFLLGVDAPFGPSVLSPPQQPLDETTQHRPPLRVNNGARAPNPRVCFSTEETGYLYDKMTGAATFHIVIFASSLTATVRRRVSAFTAALAPGGFYHRFGGPERFKILVVVKRLPWEIDAVMSTPELQLLKQHATIIYDDRAPDEDAHTTWGANHTDGGLAVVRPDLWLRTVIFSAGTENVAPNCSSRGTSEPSNNGSTRAEIDDEGEVSDHNSRRLIIAISRTVGNHPKQKIIVSDHFRFDPNAQIEHLNRQNKL</sequence>
<feature type="region of interest" description="Disordered" evidence="5">
    <location>
        <begin position="1"/>
        <end position="38"/>
    </location>
</feature>
<keyword evidence="9" id="KW-1185">Reference proteome</keyword>
<evidence type="ECO:0000313" key="9">
    <source>
        <dbReference type="Proteomes" id="UP001521116"/>
    </source>
</evidence>
<feature type="region of interest" description="Disordered" evidence="5">
    <location>
        <begin position="517"/>
        <end position="537"/>
    </location>
</feature>
<gene>
    <name evidence="8" type="ORF">SLS56_008375</name>
</gene>
<dbReference type="Gene3D" id="3.50.50.60">
    <property type="entry name" value="FAD/NAD(P)-binding domain"/>
    <property type="match status" value="1"/>
</dbReference>
<evidence type="ECO:0000256" key="2">
    <source>
        <dbReference type="ARBA" id="ARBA00022630"/>
    </source>
</evidence>
<proteinExistence type="inferred from homology"/>
<dbReference type="Pfam" id="PF07976">
    <property type="entry name" value="Phe_hydrox_dim"/>
    <property type="match status" value="1"/>
</dbReference>
<evidence type="ECO:0000256" key="5">
    <source>
        <dbReference type="SAM" id="MobiDB-lite"/>
    </source>
</evidence>
<evidence type="ECO:0000256" key="1">
    <source>
        <dbReference type="ARBA" id="ARBA00007801"/>
    </source>
</evidence>
<dbReference type="EMBL" id="JAJVDC020000123">
    <property type="protein sequence ID" value="KAL1623270.1"/>
    <property type="molecule type" value="Genomic_DNA"/>
</dbReference>
<protein>
    <recommendedName>
        <fullName evidence="10">FAD-binding domain-containing protein</fullName>
    </recommendedName>
</protein>
<feature type="compositionally biased region" description="Polar residues" evidence="5">
    <location>
        <begin position="677"/>
        <end position="695"/>
    </location>
</feature>
<comment type="caution">
    <text evidence="8">The sequence shown here is derived from an EMBL/GenBank/DDBJ whole genome shotgun (WGS) entry which is preliminary data.</text>
</comment>
<feature type="domain" description="Phenol hydroxylase-like C-terminal dimerisation" evidence="7">
    <location>
        <begin position="552"/>
        <end position="668"/>
    </location>
</feature>
<evidence type="ECO:0000256" key="3">
    <source>
        <dbReference type="ARBA" id="ARBA00022827"/>
    </source>
</evidence>
<feature type="region of interest" description="Disordered" evidence="5">
    <location>
        <begin position="450"/>
        <end position="481"/>
    </location>
</feature>
<keyword evidence="2" id="KW-0285">Flavoprotein</keyword>
<feature type="region of interest" description="Disordered" evidence="5">
    <location>
        <begin position="677"/>
        <end position="705"/>
    </location>
</feature>
<name>A0ABR3SLR7_9PEZI</name>
<dbReference type="InterPro" id="IPR038220">
    <property type="entry name" value="PHOX_C_sf"/>
</dbReference>
<evidence type="ECO:0008006" key="10">
    <source>
        <dbReference type="Google" id="ProtNLM"/>
    </source>
</evidence>